<dbReference type="Gene3D" id="2.170.150.20">
    <property type="entry name" value="Peptide methionine sulfoxide reductase"/>
    <property type="match status" value="1"/>
</dbReference>
<evidence type="ECO:0000256" key="1">
    <source>
        <dbReference type="ARBA" id="ARBA00001947"/>
    </source>
</evidence>
<sequence length="128" mass="14108">MKDDLKKQLKDKLDPISYEVIVNKGTERPHTGEYNLNLKDGTYTCKACGEALFDSGSKFDAGCGWPSFDEEIAAGKVKEVIDETHGMRRVEVVCANCEGHLGHVFNDGPSESGLRYCVNSVSVDFKES</sequence>
<gene>
    <name evidence="9" type="ORF">MNBD_GAMMA02-1593</name>
</gene>
<evidence type="ECO:0000256" key="7">
    <source>
        <dbReference type="ARBA" id="ARBA00048488"/>
    </source>
</evidence>
<comment type="catalytic activity">
    <reaction evidence="7">
        <text>L-methionyl-[protein] + [thioredoxin]-disulfide + H2O = L-methionyl-(R)-S-oxide-[protein] + [thioredoxin]-dithiol</text>
        <dbReference type="Rhea" id="RHEA:24164"/>
        <dbReference type="Rhea" id="RHEA-COMP:10698"/>
        <dbReference type="Rhea" id="RHEA-COMP:10700"/>
        <dbReference type="Rhea" id="RHEA-COMP:12313"/>
        <dbReference type="Rhea" id="RHEA-COMP:12314"/>
        <dbReference type="ChEBI" id="CHEBI:15377"/>
        <dbReference type="ChEBI" id="CHEBI:16044"/>
        <dbReference type="ChEBI" id="CHEBI:29950"/>
        <dbReference type="ChEBI" id="CHEBI:45764"/>
        <dbReference type="ChEBI" id="CHEBI:50058"/>
        <dbReference type="EC" id="1.8.4.12"/>
    </reaction>
</comment>
<keyword evidence="5" id="KW-0862">Zinc</keyword>
<dbReference type="InterPro" id="IPR028427">
    <property type="entry name" value="Met_Sox_Rdtase_MsrB"/>
</dbReference>
<reference evidence="9" key="1">
    <citation type="submission" date="2018-06" db="EMBL/GenBank/DDBJ databases">
        <authorList>
            <person name="Zhirakovskaya E."/>
        </authorList>
    </citation>
    <scope>NUCLEOTIDE SEQUENCE</scope>
</reference>
<dbReference type="PANTHER" id="PTHR10173:SF52">
    <property type="entry name" value="METHIONINE-R-SULFOXIDE REDUCTASE B1"/>
    <property type="match status" value="1"/>
</dbReference>
<proteinExistence type="inferred from homology"/>
<dbReference type="GO" id="GO:0046872">
    <property type="term" value="F:metal ion binding"/>
    <property type="evidence" value="ECO:0007669"/>
    <property type="project" value="UniProtKB-KW"/>
</dbReference>
<dbReference type="EMBL" id="UOFA01000112">
    <property type="protein sequence ID" value="VAW44377.1"/>
    <property type="molecule type" value="Genomic_DNA"/>
</dbReference>
<keyword evidence="6 9" id="KW-0560">Oxidoreductase</keyword>
<evidence type="ECO:0000256" key="4">
    <source>
        <dbReference type="ARBA" id="ARBA00022723"/>
    </source>
</evidence>
<keyword evidence="4" id="KW-0479">Metal-binding</keyword>
<evidence type="ECO:0000256" key="3">
    <source>
        <dbReference type="ARBA" id="ARBA00012499"/>
    </source>
</evidence>
<dbReference type="PROSITE" id="PS51790">
    <property type="entry name" value="MSRB"/>
    <property type="match status" value="1"/>
</dbReference>
<dbReference type="PANTHER" id="PTHR10173">
    <property type="entry name" value="METHIONINE SULFOXIDE REDUCTASE"/>
    <property type="match status" value="1"/>
</dbReference>
<feature type="domain" description="MsrB" evidence="8">
    <location>
        <begin position="6"/>
        <end position="128"/>
    </location>
</feature>
<protein>
    <recommendedName>
        <fullName evidence="3">peptide-methionine (R)-S-oxide reductase</fullName>
        <ecNumber evidence="3">1.8.4.12</ecNumber>
    </recommendedName>
</protein>
<dbReference type="SUPFAM" id="SSF51316">
    <property type="entry name" value="Mss4-like"/>
    <property type="match status" value="1"/>
</dbReference>
<evidence type="ECO:0000256" key="2">
    <source>
        <dbReference type="ARBA" id="ARBA00007174"/>
    </source>
</evidence>
<dbReference type="GO" id="GO:0033743">
    <property type="term" value="F:peptide-methionine (R)-S-oxide reductase activity"/>
    <property type="evidence" value="ECO:0007669"/>
    <property type="project" value="UniProtKB-EC"/>
</dbReference>
<dbReference type="NCBIfam" id="TIGR00357">
    <property type="entry name" value="peptide-methionine (R)-S-oxide reductase MsrB"/>
    <property type="match status" value="1"/>
</dbReference>
<dbReference type="InterPro" id="IPR011057">
    <property type="entry name" value="Mss4-like_sf"/>
</dbReference>
<dbReference type="InterPro" id="IPR002579">
    <property type="entry name" value="Met_Sox_Rdtase_MsrB_dom"/>
</dbReference>
<organism evidence="9">
    <name type="scientific">hydrothermal vent metagenome</name>
    <dbReference type="NCBI Taxonomy" id="652676"/>
    <lineage>
        <taxon>unclassified sequences</taxon>
        <taxon>metagenomes</taxon>
        <taxon>ecological metagenomes</taxon>
    </lineage>
</organism>
<dbReference type="GO" id="GO:0005737">
    <property type="term" value="C:cytoplasm"/>
    <property type="evidence" value="ECO:0007669"/>
    <property type="project" value="TreeGrafter"/>
</dbReference>
<evidence type="ECO:0000256" key="5">
    <source>
        <dbReference type="ARBA" id="ARBA00022833"/>
    </source>
</evidence>
<dbReference type="EC" id="1.8.4.12" evidence="3"/>
<dbReference type="FunFam" id="2.170.150.20:FF:000001">
    <property type="entry name" value="Peptide methionine sulfoxide reductase MsrB"/>
    <property type="match status" value="1"/>
</dbReference>
<dbReference type="GO" id="GO:0006979">
    <property type="term" value="P:response to oxidative stress"/>
    <property type="evidence" value="ECO:0007669"/>
    <property type="project" value="InterPro"/>
</dbReference>
<name>A0A3B0W0X9_9ZZZZ</name>
<evidence type="ECO:0000256" key="6">
    <source>
        <dbReference type="ARBA" id="ARBA00023002"/>
    </source>
</evidence>
<evidence type="ECO:0000259" key="8">
    <source>
        <dbReference type="PROSITE" id="PS51790"/>
    </source>
</evidence>
<comment type="similarity">
    <text evidence="2">Belongs to the MsrB Met sulfoxide reductase family.</text>
</comment>
<accession>A0A3B0W0X9</accession>
<dbReference type="GO" id="GO:0030091">
    <property type="term" value="P:protein repair"/>
    <property type="evidence" value="ECO:0007669"/>
    <property type="project" value="InterPro"/>
</dbReference>
<dbReference type="AlphaFoldDB" id="A0A3B0W0X9"/>
<dbReference type="Pfam" id="PF01641">
    <property type="entry name" value="SelR"/>
    <property type="match status" value="1"/>
</dbReference>
<evidence type="ECO:0000313" key="9">
    <source>
        <dbReference type="EMBL" id="VAW44377.1"/>
    </source>
</evidence>
<comment type="cofactor">
    <cofactor evidence="1">
        <name>Zn(2+)</name>
        <dbReference type="ChEBI" id="CHEBI:29105"/>
    </cofactor>
</comment>